<accession>A0ABS4PH86</accession>
<dbReference type="RefSeq" id="WP_209662376.1">
    <property type="nucleotide sequence ID" value="NZ_JAGGMS010000001.1"/>
</dbReference>
<dbReference type="Proteomes" id="UP000741013">
    <property type="component" value="Unassembled WGS sequence"/>
</dbReference>
<evidence type="ECO:0008006" key="3">
    <source>
        <dbReference type="Google" id="ProtNLM"/>
    </source>
</evidence>
<dbReference type="CDD" id="cd14728">
    <property type="entry name" value="Ere-like"/>
    <property type="match status" value="1"/>
</dbReference>
<organism evidence="1 2">
    <name type="scientific">Amycolatopsis magusensis</name>
    <dbReference type="NCBI Taxonomy" id="882444"/>
    <lineage>
        <taxon>Bacteria</taxon>
        <taxon>Bacillati</taxon>
        <taxon>Actinomycetota</taxon>
        <taxon>Actinomycetes</taxon>
        <taxon>Pseudonocardiales</taxon>
        <taxon>Pseudonocardiaceae</taxon>
        <taxon>Amycolatopsis</taxon>
    </lineage>
</organism>
<dbReference type="EMBL" id="JAGGMS010000001">
    <property type="protein sequence ID" value="MBP2178761.1"/>
    <property type="molecule type" value="Genomic_DNA"/>
</dbReference>
<comment type="caution">
    <text evidence="1">The sequence shown here is derived from an EMBL/GenBank/DDBJ whole genome shotgun (WGS) entry which is preliminary data.</text>
</comment>
<keyword evidence="2" id="KW-1185">Reference proteome</keyword>
<name>A0ABS4PH86_9PSEU</name>
<dbReference type="InterPro" id="IPR007815">
    <property type="entry name" value="Emycin_Estase"/>
</dbReference>
<dbReference type="InterPro" id="IPR052036">
    <property type="entry name" value="Hydrolase/PRTase-associated"/>
</dbReference>
<gene>
    <name evidence="1" type="ORF">JOM49_000287</name>
</gene>
<dbReference type="SUPFAM" id="SSF159501">
    <property type="entry name" value="EreA/ChaN-like"/>
    <property type="match status" value="1"/>
</dbReference>
<reference evidence="1 2" key="1">
    <citation type="submission" date="2021-03" db="EMBL/GenBank/DDBJ databases">
        <title>Sequencing the genomes of 1000 actinobacteria strains.</title>
        <authorList>
            <person name="Klenk H.-P."/>
        </authorList>
    </citation>
    <scope>NUCLEOTIDE SEQUENCE [LARGE SCALE GENOMIC DNA]</scope>
    <source>
        <strain evidence="1 2">DSM 45510</strain>
    </source>
</reference>
<sequence>MSQDIRDFVNSSVDVLAFGEPTHQEPAFARVRNDLFAQLAELGFRSIAMETDRVAALAVNAYVQEGKGTLDEVMRSGFSHGFGELDANRQLITWMREYNADRPAAERLAFHGFDAQMETMSAPSPRPYLEHARDYLGLDDDIAGIAGDDEFWSRTEAVMDYAQSPGAGPEAARLRCLADDMLVLLYSHAPKLIATTSRTAWLNAEVHLTGGLGLLRYHAQCAKPVDPMPARVSELGAVRDALMAQNLLSLRRTESSRGGTMLFAHNKHLQASENTLDMWDMELSWAPAGAIFAAVSDEQYTFVAGSLGHSDTIALGAPPTGTYEAHLQPMFETWGLCAPTLPALQVRTDTTPPQGYFPLDPPTLNDATAVLHVA</sequence>
<dbReference type="PANTHER" id="PTHR31299">
    <property type="entry name" value="ESTERASE, PUTATIVE (AFU_ORTHOLOGUE AFUA_1G05850)-RELATED"/>
    <property type="match status" value="1"/>
</dbReference>
<proteinExistence type="predicted"/>
<dbReference type="Gene3D" id="3.30.1870.10">
    <property type="entry name" value="EreA-like, domain 2"/>
    <property type="match status" value="1"/>
</dbReference>
<evidence type="ECO:0000313" key="1">
    <source>
        <dbReference type="EMBL" id="MBP2178761.1"/>
    </source>
</evidence>
<dbReference type="PANTHER" id="PTHR31299:SF0">
    <property type="entry name" value="ESTERASE, PUTATIVE (AFU_ORTHOLOGUE AFUA_1G05850)-RELATED"/>
    <property type="match status" value="1"/>
</dbReference>
<protein>
    <recommendedName>
        <fullName evidence="3">Erythromycin esterase</fullName>
    </recommendedName>
</protein>
<dbReference type="Pfam" id="PF05139">
    <property type="entry name" value="Erythro_esteras"/>
    <property type="match status" value="1"/>
</dbReference>
<evidence type="ECO:0000313" key="2">
    <source>
        <dbReference type="Proteomes" id="UP000741013"/>
    </source>
</evidence>